<dbReference type="EMBL" id="AP018907">
    <property type="protein sequence ID" value="BBF94649.1"/>
    <property type="molecule type" value="Genomic_DNA"/>
</dbReference>
<protein>
    <submittedName>
        <fullName evidence="9">2-octaprenyl-6-methoxyphenyl hydroxylase</fullName>
    </submittedName>
</protein>
<evidence type="ECO:0000256" key="1">
    <source>
        <dbReference type="ARBA" id="ARBA00001974"/>
    </source>
</evidence>
<dbReference type="InterPro" id="IPR018168">
    <property type="entry name" value="Ubi_Hdrlase_CS"/>
</dbReference>
<name>A0A348G516_9HYPH</name>
<dbReference type="GO" id="GO:0004497">
    <property type="term" value="F:monooxygenase activity"/>
    <property type="evidence" value="ECO:0007669"/>
    <property type="project" value="UniProtKB-KW"/>
</dbReference>
<sequence length="416" mass="44324">MVETAKTTQHADIAIAGGGYAALALALALRQGLGPQAAVLVCDPVLARPSAGDGRASAIAAAGRRLLEALGVWARLAASAQPIREMTITDSRTGDAVRPALLTFAGEVEPGEPSAYIIENRVLHDALAAACRDAGLTLLARPVARAQDTGKDTGEAITAHLNDGSRVTARLLVAADGGRSHLRERAGIGIFNRDYGQSGIVATLGCERDHEGRAEEHFLPSGPFAFLPMTGQRGSIVWTETSEAAARYCRLPAELFLDEVARRLGHHLGALTLLEPPQAFPLRLMIAREFYRGRLVLVGDAAHIVHPIAGQGLNLGLRDVAALAESIVDAARLGLDIGGPDVLERYARWRRFDTFTMAAATDALIRLFSNDFDPLRLVRGIGLGVVDRMPGLKQVFVREASGFGGEVPRLLRGERI</sequence>
<dbReference type="GO" id="GO:0110142">
    <property type="term" value="C:ubiquinone biosynthesis complex"/>
    <property type="evidence" value="ECO:0007669"/>
    <property type="project" value="UniProtKB-ARBA"/>
</dbReference>
<evidence type="ECO:0000259" key="8">
    <source>
        <dbReference type="Pfam" id="PF01494"/>
    </source>
</evidence>
<evidence type="ECO:0000313" key="9">
    <source>
        <dbReference type="EMBL" id="BBF94649.1"/>
    </source>
</evidence>
<keyword evidence="4" id="KW-0285">Flavoprotein</keyword>
<organism evidence="9 10">
    <name type="scientific">Blastochloris tepida</name>
    <dbReference type="NCBI Taxonomy" id="2233851"/>
    <lineage>
        <taxon>Bacteria</taxon>
        <taxon>Pseudomonadati</taxon>
        <taxon>Pseudomonadota</taxon>
        <taxon>Alphaproteobacteria</taxon>
        <taxon>Hyphomicrobiales</taxon>
        <taxon>Blastochloridaceae</taxon>
        <taxon>Blastochloris</taxon>
    </lineage>
</organism>
<dbReference type="GO" id="GO:0071949">
    <property type="term" value="F:FAD binding"/>
    <property type="evidence" value="ECO:0007669"/>
    <property type="project" value="InterPro"/>
</dbReference>
<evidence type="ECO:0000256" key="6">
    <source>
        <dbReference type="ARBA" id="ARBA00023002"/>
    </source>
</evidence>
<keyword evidence="6" id="KW-0560">Oxidoreductase</keyword>
<dbReference type="Gene3D" id="3.50.50.60">
    <property type="entry name" value="FAD/NAD(P)-binding domain"/>
    <property type="match status" value="2"/>
</dbReference>
<dbReference type="PRINTS" id="PR00420">
    <property type="entry name" value="RNGMNOXGNASE"/>
</dbReference>
<dbReference type="PANTHER" id="PTHR43876:SF7">
    <property type="entry name" value="UBIQUINONE BIOSYNTHESIS MONOOXYGENASE COQ6, MITOCHONDRIAL"/>
    <property type="match status" value="1"/>
</dbReference>
<gene>
    <name evidence="9" type="ORF">BLTE_33340</name>
</gene>
<dbReference type="UniPathway" id="UPA00232"/>
<dbReference type="GO" id="GO:0016705">
    <property type="term" value="F:oxidoreductase activity, acting on paired donors, with incorporation or reduction of molecular oxygen"/>
    <property type="evidence" value="ECO:0007669"/>
    <property type="project" value="InterPro"/>
</dbReference>
<evidence type="ECO:0000256" key="2">
    <source>
        <dbReference type="ARBA" id="ARBA00004749"/>
    </source>
</evidence>
<dbReference type="AlphaFoldDB" id="A0A348G516"/>
<dbReference type="PANTHER" id="PTHR43876">
    <property type="entry name" value="UBIQUINONE BIOSYNTHESIS MONOOXYGENASE COQ6, MITOCHONDRIAL"/>
    <property type="match status" value="1"/>
</dbReference>
<keyword evidence="10" id="KW-1185">Reference proteome</keyword>
<dbReference type="InterPro" id="IPR051205">
    <property type="entry name" value="UbiH/COQ6_monooxygenase"/>
</dbReference>
<reference evidence="9 10" key="1">
    <citation type="submission" date="2018-08" db="EMBL/GenBank/DDBJ databases">
        <title>Complete genome sequencing of Blastochloris tepida GI.</title>
        <authorList>
            <person name="Tsukatani Y."/>
            <person name="Mori H."/>
        </authorList>
    </citation>
    <scope>NUCLEOTIDE SEQUENCE [LARGE SCALE GENOMIC DNA]</scope>
    <source>
        <strain evidence="9 10">GI</strain>
    </source>
</reference>
<dbReference type="InterPro" id="IPR036188">
    <property type="entry name" value="FAD/NAD-bd_sf"/>
</dbReference>
<comment type="similarity">
    <text evidence="3">Belongs to the UbiH/COQ6 family.</text>
</comment>
<dbReference type="NCBIfam" id="NF005599">
    <property type="entry name" value="PRK07333.1"/>
    <property type="match status" value="1"/>
</dbReference>
<dbReference type="Pfam" id="PF01494">
    <property type="entry name" value="FAD_binding_3"/>
    <property type="match status" value="1"/>
</dbReference>
<proteinExistence type="inferred from homology"/>
<comment type="cofactor">
    <cofactor evidence="1">
        <name>FAD</name>
        <dbReference type="ChEBI" id="CHEBI:57692"/>
    </cofactor>
</comment>
<dbReference type="InterPro" id="IPR010971">
    <property type="entry name" value="UbiH/COQ6"/>
</dbReference>
<evidence type="ECO:0000256" key="3">
    <source>
        <dbReference type="ARBA" id="ARBA00005349"/>
    </source>
</evidence>
<dbReference type="FunFam" id="3.50.50.60:FF:000021">
    <property type="entry name" value="Ubiquinone biosynthesis monooxygenase COQ6"/>
    <property type="match status" value="1"/>
</dbReference>
<keyword evidence="7" id="KW-0503">Monooxygenase</keyword>
<dbReference type="Proteomes" id="UP000266934">
    <property type="component" value="Chromosome"/>
</dbReference>
<comment type="pathway">
    <text evidence="2">Cofactor biosynthesis; ubiquinone biosynthesis.</text>
</comment>
<dbReference type="SUPFAM" id="SSF51905">
    <property type="entry name" value="FAD/NAD(P)-binding domain"/>
    <property type="match status" value="1"/>
</dbReference>
<feature type="domain" description="FAD-binding" evidence="8">
    <location>
        <begin position="11"/>
        <end position="332"/>
    </location>
</feature>
<keyword evidence="5" id="KW-0274">FAD</keyword>
<evidence type="ECO:0000256" key="4">
    <source>
        <dbReference type="ARBA" id="ARBA00022630"/>
    </source>
</evidence>
<dbReference type="InterPro" id="IPR002938">
    <property type="entry name" value="FAD-bd"/>
</dbReference>
<dbReference type="GO" id="GO:0006744">
    <property type="term" value="P:ubiquinone biosynthetic process"/>
    <property type="evidence" value="ECO:0007669"/>
    <property type="project" value="UniProtKB-UniPathway"/>
</dbReference>
<evidence type="ECO:0000256" key="7">
    <source>
        <dbReference type="ARBA" id="ARBA00023033"/>
    </source>
</evidence>
<evidence type="ECO:0000313" key="10">
    <source>
        <dbReference type="Proteomes" id="UP000266934"/>
    </source>
</evidence>
<accession>A0A348G516</accession>
<dbReference type="OrthoDB" id="9796623at2"/>
<dbReference type="KEGG" id="blag:BLTE_33340"/>
<dbReference type="NCBIfam" id="TIGR01988">
    <property type="entry name" value="Ubi-OHases"/>
    <property type="match status" value="1"/>
</dbReference>
<evidence type="ECO:0000256" key="5">
    <source>
        <dbReference type="ARBA" id="ARBA00022827"/>
    </source>
</evidence>
<dbReference type="RefSeq" id="WP_126401720.1">
    <property type="nucleotide sequence ID" value="NZ_AP018907.1"/>
</dbReference>
<dbReference type="PROSITE" id="PS01304">
    <property type="entry name" value="UBIH"/>
    <property type="match status" value="1"/>
</dbReference>